<sequence>MDMTLEAPVGEQYTKDEFTLNNVNNGVVVGELHQRENPSQKEDERFNQILEENIDSIFILESDPSKSELFTNTQSPTTFMEKALQFAQENRNQMEIMDDERITKDRYGIWKEVGTDFSQRDFDTLNSIYMMRNGIQLHNQSFEQVVSNIQNSEILDEGRKQTYLNEFSKYIRLLQSEDRDSKLASIDKLVTSFFEYDAICRERYYQGKVAKIKEEKPDKKIFAVFGKSHTQGISKTIQDPTYRTPLPSIAKTKWLMGNI</sequence>
<name>A0A847ESP3_9BACT</name>
<dbReference type="EMBL" id="JAAZAL010000031">
    <property type="protein sequence ID" value="NLE30820.1"/>
    <property type="molecule type" value="Genomic_DNA"/>
</dbReference>
<protein>
    <recommendedName>
        <fullName evidence="3">TraB/GumN family protein</fullName>
    </recommendedName>
</protein>
<proteinExistence type="predicted"/>
<comment type="caution">
    <text evidence="1">The sequence shown here is derived from an EMBL/GenBank/DDBJ whole genome shotgun (WGS) entry which is preliminary data.</text>
</comment>
<evidence type="ECO:0000313" key="1">
    <source>
        <dbReference type="EMBL" id="NLE30820.1"/>
    </source>
</evidence>
<dbReference type="Proteomes" id="UP000554004">
    <property type="component" value="Unassembled WGS sequence"/>
</dbReference>
<accession>A0A847ESP3</accession>
<evidence type="ECO:0008006" key="3">
    <source>
        <dbReference type="Google" id="ProtNLM"/>
    </source>
</evidence>
<evidence type="ECO:0000313" key="2">
    <source>
        <dbReference type="Proteomes" id="UP000554004"/>
    </source>
</evidence>
<gene>
    <name evidence="1" type="ORF">GX618_00905</name>
</gene>
<dbReference type="AlphaFoldDB" id="A0A847ESP3"/>
<reference evidence="1 2" key="1">
    <citation type="journal article" date="2020" name="Biotechnol. Biofuels">
        <title>New insights from the biogas microbiome by comprehensive genome-resolved metagenomics of nearly 1600 species originating from multiple anaerobic digesters.</title>
        <authorList>
            <person name="Campanaro S."/>
            <person name="Treu L."/>
            <person name="Rodriguez-R L.M."/>
            <person name="Kovalovszki A."/>
            <person name="Ziels R.M."/>
            <person name="Maus I."/>
            <person name="Zhu X."/>
            <person name="Kougias P.G."/>
            <person name="Basile A."/>
            <person name="Luo G."/>
            <person name="Schluter A."/>
            <person name="Konstantinidis K.T."/>
            <person name="Angelidaki I."/>
        </authorList>
    </citation>
    <scope>NUCLEOTIDE SEQUENCE [LARGE SCALE GENOMIC DNA]</scope>
    <source>
        <strain evidence="1">AS06rmzACSIP_421</strain>
    </source>
</reference>
<organism evidence="1 2">
    <name type="scientific">Candidatus Dojkabacteria bacterium</name>
    <dbReference type="NCBI Taxonomy" id="2099670"/>
    <lineage>
        <taxon>Bacteria</taxon>
        <taxon>Candidatus Dojkabacteria</taxon>
    </lineage>
</organism>